<dbReference type="Proteomes" id="UP000647183">
    <property type="component" value="Unassembled WGS sequence"/>
</dbReference>
<protein>
    <submittedName>
        <fullName evidence="3">DUF4097 family beta strand repeat protein</fullName>
    </submittedName>
</protein>
<organism evidence="3 4">
    <name type="scientific">Luteimonas colneyensis</name>
    <dbReference type="NCBI Taxonomy" id="2762230"/>
    <lineage>
        <taxon>Bacteria</taxon>
        <taxon>Pseudomonadati</taxon>
        <taxon>Pseudomonadota</taxon>
        <taxon>Gammaproteobacteria</taxon>
        <taxon>Lysobacterales</taxon>
        <taxon>Lysobacteraceae</taxon>
        <taxon>Luteimonas</taxon>
    </lineage>
</organism>
<keyword evidence="1" id="KW-0732">Signal</keyword>
<dbReference type="Pfam" id="PF13349">
    <property type="entry name" value="DUF4097"/>
    <property type="match status" value="1"/>
</dbReference>
<name>A0ABR8UK18_9GAMM</name>
<dbReference type="InterPro" id="IPR025164">
    <property type="entry name" value="Toastrack_DUF4097"/>
</dbReference>
<accession>A0ABR8UK18</accession>
<reference evidence="3 4" key="1">
    <citation type="submission" date="2020-08" db="EMBL/GenBank/DDBJ databases">
        <title>A Genomic Blueprint of the Chicken Gut Microbiome.</title>
        <authorList>
            <person name="Gilroy R."/>
            <person name="Ravi A."/>
            <person name="Getino M."/>
            <person name="Pursley I."/>
            <person name="Horton D.L."/>
            <person name="Alikhan N.-F."/>
            <person name="Baker D."/>
            <person name="Gharbi K."/>
            <person name="Hall N."/>
            <person name="Watson M."/>
            <person name="Adriaenssens E.M."/>
            <person name="Foster-Nyarko E."/>
            <person name="Jarju S."/>
            <person name="Secka A."/>
            <person name="Antonio M."/>
            <person name="Oren A."/>
            <person name="Chaudhuri R."/>
            <person name="La Ragione R.M."/>
            <person name="Hildebrand F."/>
            <person name="Pallen M.J."/>
        </authorList>
    </citation>
    <scope>NUCLEOTIDE SEQUENCE [LARGE SCALE GENOMIC DNA]</scope>
    <source>
        <strain evidence="3 4">Sa2BVA3</strain>
    </source>
</reference>
<dbReference type="Gene3D" id="2.160.20.120">
    <property type="match status" value="1"/>
</dbReference>
<feature type="signal peptide" evidence="1">
    <location>
        <begin position="1"/>
        <end position="24"/>
    </location>
</feature>
<sequence length="298" mass="31167">MSRSFSGLALAGLVLGGLALPAFAATPINETRPLDARGEIEVSNLKGSIEVRTWDRNEVRITGSLGEGVERLEIDGSGRKLAVRVRYPRNSHNTEETVLVLEVPRQASLDVDSVAASVDVQGIAGEELDIDSVSGTVVAVGAPRKAGIESVSGDLRLNLNSRDVEVDSVSGKVSLRGRIAGAVEVETVSGNIDVDTRGERPSRLELSTVSGDASVRSGIADAGRFSFESVSGDLRLSLPASASARVEASTFSGDIDAPGANVVRKRYGPGASLEHRYGKGDASIAIETFSGDVRVVLE</sequence>
<evidence type="ECO:0000313" key="3">
    <source>
        <dbReference type="EMBL" id="MBD7988372.1"/>
    </source>
</evidence>
<proteinExistence type="predicted"/>
<feature type="chain" id="PRO_5046383733" evidence="1">
    <location>
        <begin position="25"/>
        <end position="298"/>
    </location>
</feature>
<gene>
    <name evidence="3" type="ORF">H9645_10070</name>
</gene>
<dbReference type="EMBL" id="JACSQJ010000005">
    <property type="protein sequence ID" value="MBD7988372.1"/>
    <property type="molecule type" value="Genomic_DNA"/>
</dbReference>
<evidence type="ECO:0000256" key="1">
    <source>
        <dbReference type="SAM" id="SignalP"/>
    </source>
</evidence>
<keyword evidence="4" id="KW-1185">Reference proteome</keyword>
<comment type="caution">
    <text evidence="3">The sequence shown here is derived from an EMBL/GenBank/DDBJ whole genome shotgun (WGS) entry which is preliminary data.</text>
</comment>
<evidence type="ECO:0000259" key="2">
    <source>
        <dbReference type="Pfam" id="PF13349"/>
    </source>
</evidence>
<feature type="domain" description="DUF4097" evidence="2">
    <location>
        <begin position="39"/>
        <end position="295"/>
    </location>
</feature>
<evidence type="ECO:0000313" key="4">
    <source>
        <dbReference type="Proteomes" id="UP000647183"/>
    </source>
</evidence>
<dbReference type="RefSeq" id="WP_191729571.1">
    <property type="nucleotide sequence ID" value="NZ_JACSQJ010000005.1"/>
</dbReference>